<dbReference type="Proteomes" id="UP000313390">
    <property type="component" value="Unassembled WGS sequence"/>
</dbReference>
<dbReference type="InterPro" id="IPR010385">
    <property type="entry name" value="DUF982"/>
</dbReference>
<gene>
    <name evidence="1" type="ORF">FIB18_00665</name>
</gene>
<name>A0A5C5CX68_9HYPH</name>
<dbReference type="AlphaFoldDB" id="A0A5C5CX68"/>
<dbReference type="RefSeq" id="WP_140018915.1">
    <property type="nucleotide sequence ID" value="NZ_JACIEX010000001.1"/>
</dbReference>
<comment type="caution">
    <text evidence="1">The sequence shown here is derived from an EMBL/GenBank/DDBJ whole genome shotgun (WGS) entry which is preliminary data.</text>
</comment>
<organism evidence="1 2">
    <name type="scientific">Brucella pecoris</name>
    <dbReference type="NCBI Taxonomy" id="867683"/>
    <lineage>
        <taxon>Bacteria</taxon>
        <taxon>Pseudomonadati</taxon>
        <taxon>Pseudomonadota</taxon>
        <taxon>Alphaproteobacteria</taxon>
        <taxon>Hyphomicrobiales</taxon>
        <taxon>Brucellaceae</taxon>
        <taxon>Brucella/Ochrobactrum group</taxon>
        <taxon>Brucella</taxon>
    </lineage>
</organism>
<protein>
    <submittedName>
        <fullName evidence="1">DUF982 domain-containing protein</fullName>
    </submittedName>
</protein>
<evidence type="ECO:0000313" key="1">
    <source>
        <dbReference type="EMBL" id="TNV15306.1"/>
    </source>
</evidence>
<sequence length="143" mass="15957">MKWSSPVAVYIYDTFYSICDTRDAEQFFLRHWPRFRPEHRDALIMACLLSWDGHAELAAKARRQFVEAAQAAGILICADERERVITTPPLIAPAYFVKPLASHRYQITRMDYCADAGGTVSVVAGGKEFSPFGVLSSGEITAP</sequence>
<dbReference type="Pfam" id="PF06169">
    <property type="entry name" value="DUF982"/>
    <property type="match status" value="1"/>
</dbReference>
<reference evidence="1 2" key="1">
    <citation type="journal article" date="2011" name="Int. J. Syst. Evol. Microbiol.">
        <title>Ochrobactrum pecoris sp. nov., isolated from farm animals.</title>
        <authorList>
            <person name="Kampfer P."/>
            <person name="Huber B."/>
            <person name="Busse H.J."/>
            <person name="Scholz H.C."/>
            <person name="Tomaso H."/>
            <person name="Hotzel H."/>
            <person name="Melzer F."/>
        </authorList>
    </citation>
    <scope>NUCLEOTIDE SEQUENCE [LARGE SCALE GENOMIC DNA]</scope>
    <source>
        <strain evidence="1 2">08RB2639</strain>
    </source>
</reference>
<accession>A0A5C5CX68</accession>
<evidence type="ECO:0000313" key="2">
    <source>
        <dbReference type="Proteomes" id="UP000313390"/>
    </source>
</evidence>
<dbReference type="Gene3D" id="6.10.250.730">
    <property type="match status" value="1"/>
</dbReference>
<proteinExistence type="predicted"/>
<dbReference type="OrthoDB" id="8445549at2"/>
<dbReference type="EMBL" id="VEWK01000001">
    <property type="protein sequence ID" value="TNV15306.1"/>
    <property type="molecule type" value="Genomic_DNA"/>
</dbReference>